<dbReference type="Gene3D" id="1.10.10.10">
    <property type="entry name" value="Winged helix-like DNA-binding domain superfamily/Winged helix DNA-binding domain"/>
    <property type="match status" value="1"/>
</dbReference>
<dbReference type="InterPro" id="IPR036390">
    <property type="entry name" value="WH_DNA-bd_sf"/>
</dbReference>
<dbReference type="SUPFAM" id="SSF46785">
    <property type="entry name" value="Winged helix' DNA-binding domain"/>
    <property type="match status" value="1"/>
</dbReference>
<dbReference type="InterPro" id="IPR036388">
    <property type="entry name" value="WH-like_DNA-bd_sf"/>
</dbReference>
<protein>
    <recommendedName>
        <fullName evidence="1">HTH hxlR-type domain-containing protein</fullName>
    </recommendedName>
</protein>
<gene>
    <name evidence="2" type="ORF">ThalV2_gp21</name>
</gene>
<sequence length="113" mass="12928">MNKDGLELLKKLSKSGNYKTLFALKDGPKRWSDLLKIVDQSTLSLSIRELSNLGLIQINLVFDTPTGSKAYQLSPLGKKVVQLLEQIEKEFEEYHSHLPKEPDKFINELLEDK</sequence>
<dbReference type="Pfam" id="PF01638">
    <property type="entry name" value="HxlR"/>
    <property type="match status" value="1"/>
</dbReference>
<accession>A0AAT9J7T3</accession>
<name>A0AAT9J7T3_9VIRU</name>
<evidence type="ECO:0000259" key="1">
    <source>
        <dbReference type="Pfam" id="PF01638"/>
    </source>
</evidence>
<dbReference type="InterPro" id="IPR002577">
    <property type="entry name" value="HTH_HxlR"/>
</dbReference>
<organism evidence="2">
    <name type="scientific">Pleomorphic virus ThalV2</name>
    <dbReference type="NCBI Taxonomy" id="3115753"/>
    <lineage>
        <taxon>Viruses</taxon>
        <taxon>Monodnaviria</taxon>
        <taxon>Trapavirae</taxon>
        <taxon>Saleviricota</taxon>
        <taxon>Huolimaviricetes</taxon>
        <taxon>Haloruvirales</taxon>
        <taxon>Pleolipoviridae</taxon>
    </lineage>
</organism>
<feature type="domain" description="HTH hxlR-type" evidence="1">
    <location>
        <begin position="20"/>
        <end position="96"/>
    </location>
</feature>
<evidence type="ECO:0000313" key="2">
    <source>
        <dbReference type="EMBL" id="DBA54689.1"/>
    </source>
</evidence>
<dbReference type="EMBL" id="BK065158">
    <property type="protein sequence ID" value="DBA54689.1"/>
    <property type="molecule type" value="Genomic_DNA"/>
</dbReference>
<proteinExistence type="predicted"/>
<reference evidence="2" key="1">
    <citation type="journal article" date="2024" name="ISME J.">
        <title>Pleomorphic viruses establish stable relationship with marine hyperthermophilic archaea.</title>
        <authorList>
            <person name="Baquero D.P."/>
            <person name="Bignon E.A."/>
            <person name="Krupovic M."/>
        </authorList>
    </citation>
    <scope>NUCLEOTIDE SEQUENCE</scope>
</reference>